<feature type="compositionally biased region" description="Pro residues" evidence="12">
    <location>
        <begin position="48"/>
        <end position="59"/>
    </location>
</feature>
<feature type="compositionally biased region" description="Polar residues" evidence="12">
    <location>
        <begin position="63"/>
        <end position="73"/>
    </location>
</feature>
<evidence type="ECO:0000256" key="1">
    <source>
        <dbReference type="ARBA" id="ARBA00012513"/>
    </source>
</evidence>
<feature type="domain" description="Protein kinase" evidence="13">
    <location>
        <begin position="609"/>
        <end position="955"/>
    </location>
</feature>
<name>A0A316Z4X6_9BASI</name>
<comment type="catalytic activity">
    <reaction evidence="9">
        <text>L-threonyl-[protein] + ATP = O-phospho-L-threonyl-[protein] + ADP + H(+)</text>
        <dbReference type="Rhea" id="RHEA:46608"/>
        <dbReference type="Rhea" id="RHEA-COMP:11060"/>
        <dbReference type="Rhea" id="RHEA-COMP:11605"/>
        <dbReference type="ChEBI" id="CHEBI:15378"/>
        <dbReference type="ChEBI" id="CHEBI:30013"/>
        <dbReference type="ChEBI" id="CHEBI:30616"/>
        <dbReference type="ChEBI" id="CHEBI:61977"/>
        <dbReference type="ChEBI" id="CHEBI:456216"/>
        <dbReference type="EC" id="2.7.11.1"/>
    </reaction>
</comment>
<feature type="compositionally biased region" description="Polar residues" evidence="12">
    <location>
        <begin position="219"/>
        <end position="244"/>
    </location>
</feature>
<dbReference type="PROSITE" id="PS00108">
    <property type="entry name" value="PROTEIN_KINASE_ST"/>
    <property type="match status" value="1"/>
</dbReference>
<comment type="similarity">
    <text evidence="8">Belongs to the protein kinase superfamily. STE Ser/Thr protein kinase family. COT1 subfamily.</text>
</comment>
<dbReference type="PROSITE" id="PS50011">
    <property type="entry name" value="PROTEIN_KINASE_DOM"/>
    <property type="match status" value="1"/>
</dbReference>
<feature type="compositionally biased region" description="Low complexity" evidence="12">
    <location>
        <begin position="417"/>
        <end position="427"/>
    </location>
</feature>
<keyword evidence="5 11" id="KW-0547">Nucleotide-binding</keyword>
<evidence type="ECO:0000256" key="4">
    <source>
        <dbReference type="ARBA" id="ARBA00022679"/>
    </source>
</evidence>
<dbReference type="InterPro" id="IPR050839">
    <property type="entry name" value="Rho-assoc_Ser/Thr_Kinase"/>
</dbReference>
<dbReference type="STRING" id="58919.A0A316Z4X6"/>
<evidence type="ECO:0000256" key="6">
    <source>
        <dbReference type="ARBA" id="ARBA00022777"/>
    </source>
</evidence>
<dbReference type="PANTHER" id="PTHR22988">
    <property type="entry name" value="MYOTONIC DYSTROPHY S/T KINASE-RELATED"/>
    <property type="match status" value="1"/>
</dbReference>
<dbReference type="Pfam" id="PF00069">
    <property type="entry name" value="Pkinase"/>
    <property type="match status" value="2"/>
</dbReference>
<dbReference type="InterPro" id="IPR000961">
    <property type="entry name" value="AGC-kinase_C"/>
</dbReference>
<keyword evidence="3" id="KW-0597">Phosphoprotein</keyword>
<dbReference type="SMART" id="SM00133">
    <property type="entry name" value="S_TK_X"/>
    <property type="match status" value="1"/>
</dbReference>
<dbReference type="PROSITE" id="PS51285">
    <property type="entry name" value="AGC_KINASE_CTER"/>
    <property type="match status" value="1"/>
</dbReference>
<dbReference type="OrthoDB" id="3638488at2759"/>
<feature type="binding site" evidence="11">
    <location>
        <position position="638"/>
    </location>
    <ligand>
        <name>ATP</name>
        <dbReference type="ChEBI" id="CHEBI:30616"/>
    </ligand>
</feature>
<dbReference type="SUPFAM" id="SSF56112">
    <property type="entry name" value="Protein kinase-like (PK-like)"/>
    <property type="match status" value="1"/>
</dbReference>
<evidence type="ECO:0000256" key="8">
    <source>
        <dbReference type="ARBA" id="ARBA00038271"/>
    </source>
</evidence>
<dbReference type="PROSITE" id="PS00107">
    <property type="entry name" value="PROTEIN_KINASE_ATP"/>
    <property type="match status" value="1"/>
</dbReference>
<organism evidence="15 16">
    <name type="scientific">Tilletiopsis washingtonensis</name>
    <dbReference type="NCBI Taxonomy" id="58919"/>
    <lineage>
        <taxon>Eukaryota</taxon>
        <taxon>Fungi</taxon>
        <taxon>Dikarya</taxon>
        <taxon>Basidiomycota</taxon>
        <taxon>Ustilaginomycotina</taxon>
        <taxon>Exobasidiomycetes</taxon>
        <taxon>Entylomatales</taxon>
        <taxon>Entylomatales incertae sedis</taxon>
        <taxon>Tilletiopsis</taxon>
    </lineage>
</organism>
<feature type="region of interest" description="Disordered" evidence="12">
    <location>
        <begin position="195"/>
        <end position="248"/>
    </location>
</feature>
<dbReference type="PANTHER" id="PTHR22988:SF76">
    <property type="entry name" value="CHROMOSOME UNDETERMINED SCAFFOLD_135, WHOLE GENOME SHOTGUN SEQUENCE"/>
    <property type="match status" value="1"/>
</dbReference>
<feature type="region of interest" description="Disordered" evidence="12">
    <location>
        <begin position="1100"/>
        <end position="1124"/>
    </location>
</feature>
<dbReference type="Gene3D" id="3.30.200.20">
    <property type="entry name" value="Phosphorylase Kinase, domain 1"/>
    <property type="match status" value="1"/>
</dbReference>
<proteinExistence type="inferred from homology"/>
<dbReference type="GO" id="GO:0005524">
    <property type="term" value="F:ATP binding"/>
    <property type="evidence" value="ECO:0007669"/>
    <property type="project" value="UniProtKB-UniRule"/>
</dbReference>
<evidence type="ECO:0000256" key="10">
    <source>
        <dbReference type="ARBA" id="ARBA00048679"/>
    </source>
</evidence>
<dbReference type="InterPro" id="IPR000719">
    <property type="entry name" value="Prot_kinase_dom"/>
</dbReference>
<gene>
    <name evidence="15" type="ORF">FA09DRAFT_363119</name>
</gene>
<evidence type="ECO:0000256" key="3">
    <source>
        <dbReference type="ARBA" id="ARBA00022553"/>
    </source>
</evidence>
<dbReference type="InterPro" id="IPR008271">
    <property type="entry name" value="Ser/Thr_kinase_AS"/>
</dbReference>
<evidence type="ECO:0000256" key="2">
    <source>
        <dbReference type="ARBA" id="ARBA00022527"/>
    </source>
</evidence>
<evidence type="ECO:0000256" key="7">
    <source>
        <dbReference type="ARBA" id="ARBA00022840"/>
    </source>
</evidence>
<evidence type="ECO:0000313" key="16">
    <source>
        <dbReference type="Proteomes" id="UP000245946"/>
    </source>
</evidence>
<sequence length="1124" mass="121410">MARPAGARPLPVPPSHDAWYEAEERMRPSYIAPPPQRIRAPLGYGQPSSPPAASKPPQSPSARFNSQQQQQPHSAAGAYQPYASQPQYAYASQPHRSVTSPAPLAYARPPPQQQQQHAYMSHDSQQGYARSPEPAYYSPPGAFEDSRAGSAFMHKGFFDILSLVNNSPAPGPAPARVNTAAPSSPSRIKATLSRATGGLRKAVNRDAPGDPFAPPARSSPGQGAAPSQSSYATAQATPSGSWDQPVTRAAKKRISVDMISAPKAGTFVHAAHASDAEQAEVILRRWGRDGVGKIADPAWIGPIKTAMRQQAIRDQAEAVAQVQAAMHQDSIIQEQPRQLHIVNGAPSLSQTVSQLTIGTTTTATIGHGSGNSPLEARQAFNGIAEEQRGSDGEAQDAPYPAELSTPPSSPPGRRLGASPSPAARPIAPGFPRSNTGGTMLVAQSPEPAQAGMDAPDYLAYMPAVEPKSIEGLPGAAPGGIGALFAADPAARPTSMVVRDADVPMGGLVLHRQATAETLPERMALNAGAALRPSLTTVEKSVAAKIFFENLYYGILKAPRARDTRRAGLEAELASLRIPEASKEAIRAKWIANETEYLRDIRARVNVNSFAKLKTIGHGAFGVVALCRERGTGELFAMKQLRKADMLRKGQEGHVRAERDLMTSASASASAKWIVKLVYSFQDVDHLYLIMEFMGGGDLLNLLIEKDIFAEDFAKFYVAEMILSINEAHRLGYIHRDIKPDNFLFTAAGHIKLADFGLCQSFHWAHDGAYYDQQRKNMLKKHGIDLEDSRTGAASRARAAAARKAVGGAAPGLPGAGLDERQLNEVMSDRNHDGTPLTHVLTWRDKNKKKIAYSVVGTNNYMAPEVLRGLGYDQSCDWWSLGVIVFEMLYGYPPFVSKSRHLTRQKILNWRQTLRFPPKPRISREAQDFITRLICEKEDRLGSTTTASVSRPNSLLQGSRQRSGFAPPGGNGTSSAPSGLADGVDDLMAHHWFRGIDWSALHTQKAPFRPALSHPADTKHFEEGIEDEPLPAPGAAEAAKDGQPAPVEQPRDPMLRDKDHGERLLEMRKQLAFVGYTFKSPKSFDARTQLSESKIIAAERAAAGHAPAVPIPVPEGGSRMRAMSF</sequence>
<dbReference type="AlphaFoldDB" id="A0A316Z4X6"/>
<dbReference type="FunFam" id="3.30.200.20:FF:000192">
    <property type="entry name" value="Serine/threonine-protein kinase cot-1"/>
    <property type="match status" value="1"/>
</dbReference>
<evidence type="ECO:0000256" key="5">
    <source>
        <dbReference type="ARBA" id="ARBA00022741"/>
    </source>
</evidence>
<evidence type="ECO:0000256" key="12">
    <source>
        <dbReference type="SAM" id="MobiDB-lite"/>
    </source>
</evidence>
<comment type="catalytic activity">
    <reaction evidence="10">
        <text>L-seryl-[protein] + ATP = O-phospho-L-seryl-[protein] + ADP + H(+)</text>
        <dbReference type="Rhea" id="RHEA:17989"/>
        <dbReference type="Rhea" id="RHEA-COMP:9863"/>
        <dbReference type="Rhea" id="RHEA-COMP:11604"/>
        <dbReference type="ChEBI" id="CHEBI:15378"/>
        <dbReference type="ChEBI" id="CHEBI:29999"/>
        <dbReference type="ChEBI" id="CHEBI:30616"/>
        <dbReference type="ChEBI" id="CHEBI:83421"/>
        <dbReference type="ChEBI" id="CHEBI:456216"/>
        <dbReference type="EC" id="2.7.11.1"/>
    </reaction>
</comment>
<keyword evidence="7 11" id="KW-0067">ATP-binding</keyword>
<keyword evidence="4" id="KW-0808">Transferase</keyword>
<reference evidence="15 16" key="1">
    <citation type="journal article" date="2018" name="Mol. Biol. Evol.">
        <title>Broad Genomic Sampling Reveals a Smut Pathogenic Ancestry of the Fungal Clade Ustilaginomycotina.</title>
        <authorList>
            <person name="Kijpornyongpan T."/>
            <person name="Mondo S.J."/>
            <person name="Barry K."/>
            <person name="Sandor L."/>
            <person name="Lee J."/>
            <person name="Lipzen A."/>
            <person name="Pangilinan J."/>
            <person name="LaButti K."/>
            <person name="Hainaut M."/>
            <person name="Henrissat B."/>
            <person name="Grigoriev I.V."/>
            <person name="Spatafora J.W."/>
            <person name="Aime M.C."/>
        </authorList>
    </citation>
    <scope>NUCLEOTIDE SEQUENCE [LARGE SCALE GENOMIC DNA]</scope>
    <source>
        <strain evidence="15 16">MCA 4186</strain>
    </source>
</reference>
<dbReference type="InterPro" id="IPR011009">
    <property type="entry name" value="Kinase-like_dom_sf"/>
</dbReference>
<dbReference type="Proteomes" id="UP000245946">
    <property type="component" value="Unassembled WGS sequence"/>
</dbReference>
<dbReference type="EC" id="2.7.11.1" evidence="1"/>
<protein>
    <recommendedName>
        <fullName evidence="1">non-specific serine/threonine protein kinase</fullName>
        <ecNumber evidence="1">2.7.11.1</ecNumber>
    </recommendedName>
</protein>
<feature type="compositionally biased region" description="Low complexity" evidence="12">
    <location>
        <begin position="74"/>
        <end position="94"/>
    </location>
</feature>
<dbReference type="InterPro" id="IPR017441">
    <property type="entry name" value="Protein_kinase_ATP_BS"/>
</dbReference>
<dbReference type="RefSeq" id="XP_025595492.1">
    <property type="nucleotide sequence ID" value="XM_025745554.1"/>
</dbReference>
<dbReference type="Gene3D" id="1.10.510.10">
    <property type="entry name" value="Transferase(Phosphotransferase) domain 1"/>
    <property type="match status" value="1"/>
</dbReference>
<accession>A0A316Z4X6</accession>
<feature type="domain" description="AGC-kinase C-terminal" evidence="14">
    <location>
        <begin position="993"/>
        <end position="1087"/>
    </location>
</feature>
<evidence type="ECO:0000259" key="14">
    <source>
        <dbReference type="PROSITE" id="PS51285"/>
    </source>
</evidence>
<dbReference type="FunFam" id="1.10.510.10:FF:000024">
    <property type="entry name" value="Probable serine/threonine-protein kinase cot-1"/>
    <property type="match status" value="1"/>
</dbReference>
<feature type="compositionally biased region" description="Low complexity" evidence="12">
    <location>
        <begin position="101"/>
        <end position="118"/>
    </location>
</feature>
<feature type="region of interest" description="Disordered" evidence="12">
    <location>
        <begin position="940"/>
        <end position="979"/>
    </location>
</feature>
<dbReference type="GO" id="GO:0004674">
    <property type="term" value="F:protein serine/threonine kinase activity"/>
    <property type="evidence" value="ECO:0007669"/>
    <property type="project" value="UniProtKB-KW"/>
</dbReference>
<feature type="region of interest" description="Disordered" evidence="12">
    <location>
        <begin position="386"/>
        <end position="437"/>
    </location>
</feature>
<dbReference type="CDD" id="cd21742">
    <property type="entry name" value="MobB_NDR_LATS-like"/>
    <property type="match status" value="1"/>
</dbReference>
<dbReference type="SMART" id="SM00220">
    <property type="entry name" value="S_TKc"/>
    <property type="match status" value="1"/>
</dbReference>
<feature type="region of interest" description="Disordered" evidence="12">
    <location>
        <begin position="1024"/>
        <end position="1055"/>
    </location>
</feature>
<evidence type="ECO:0000256" key="11">
    <source>
        <dbReference type="PROSITE-ProRule" id="PRU10141"/>
    </source>
</evidence>
<dbReference type="GO" id="GO:0007010">
    <property type="term" value="P:cytoskeleton organization"/>
    <property type="evidence" value="ECO:0007669"/>
    <property type="project" value="UniProtKB-ARBA"/>
</dbReference>
<feature type="region of interest" description="Disordered" evidence="12">
    <location>
        <begin position="29"/>
        <end position="142"/>
    </location>
</feature>
<keyword evidence="16" id="KW-1185">Reference proteome</keyword>
<dbReference type="EMBL" id="KZ819306">
    <property type="protein sequence ID" value="PWN95213.1"/>
    <property type="molecule type" value="Genomic_DNA"/>
</dbReference>
<dbReference type="CDD" id="cd05573">
    <property type="entry name" value="STKc_ROCK_NDR_like"/>
    <property type="match status" value="1"/>
</dbReference>
<evidence type="ECO:0000256" key="9">
    <source>
        <dbReference type="ARBA" id="ARBA00047899"/>
    </source>
</evidence>
<dbReference type="GeneID" id="37273098"/>
<dbReference type="InterPro" id="IPR059233">
    <property type="entry name" value="MobB_NdrA/B/Cbk1"/>
</dbReference>
<keyword evidence="2" id="KW-0723">Serine/threonine-protein kinase</keyword>
<feature type="compositionally biased region" description="Polar residues" evidence="12">
    <location>
        <begin position="941"/>
        <end position="961"/>
    </location>
</feature>
<keyword evidence="6 15" id="KW-0418">Kinase</keyword>
<evidence type="ECO:0000313" key="15">
    <source>
        <dbReference type="EMBL" id="PWN95213.1"/>
    </source>
</evidence>
<evidence type="ECO:0000259" key="13">
    <source>
        <dbReference type="PROSITE" id="PS50011"/>
    </source>
</evidence>